<evidence type="ECO:0000256" key="1">
    <source>
        <dbReference type="ARBA" id="ARBA00004370"/>
    </source>
</evidence>
<reference evidence="13" key="1">
    <citation type="journal article" date="2023" name="Mol. Biol. Evol.">
        <title>Third-Generation Sequencing Reveals the Adaptive Role of the Epigenome in Three Deep-Sea Polychaetes.</title>
        <authorList>
            <person name="Perez M."/>
            <person name="Aroh O."/>
            <person name="Sun Y."/>
            <person name="Lan Y."/>
            <person name="Juniper S.K."/>
            <person name="Young C.R."/>
            <person name="Angers B."/>
            <person name="Qian P.Y."/>
        </authorList>
    </citation>
    <scope>NUCLEOTIDE SEQUENCE</scope>
    <source>
        <strain evidence="13">R07B-5</strain>
    </source>
</reference>
<dbReference type="PANTHER" id="PTHR46093:SF18">
    <property type="entry name" value="FIBRONECTIN TYPE-III DOMAIN-CONTAINING PROTEIN"/>
    <property type="match status" value="1"/>
</dbReference>
<keyword evidence="5" id="KW-0677">Repeat</keyword>
<organism evidence="13 14">
    <name type="scientific">Ridgeia piscesae</name>
    <name type="common">Tubeworm</name>
    <dbReference type="NCBI Taxonomy" id="27915"/>
    <lineage>
        <taxon>Eukaryota</taxon>
        <taxon>Metazoa</taxon>
        <taxon>Spiralia</taxon>
        <taxon>Lophotrochozoa</taxon>
        <taxon>Annelida</taxon>
        <taxon>Polychaeta</taxon>
        <taxon>Sedentaria</taxon>
        <taxon>Canalipalpata</taxon>
        <taxon>Sabellida</taxon>
        <taxon>Siboglinidae</taxon>
        <taxon>Ridgeia</taxon>
    </lineage>
</organism>
<feature type="region of interest" description="Disordered" evidence="9">
    <location>
        <begin position="564"/>
        <end position="591"/>
    </location>
</feature>
<dbReference type="PROSITE" id="PS50939">
    <property type="entry name" value="CYTOCHROME_B561"/>
    <property type="match status" value="1"/>
</dbReference>
<name>A0AAD9P892_RIDPI</name>
<dbReference type="GO" id="GO:0016020">
    <property type="term" value="C:membrane"/>
    <property type="evidence" value="ECO:0007669"/>
    <property type="project" value="UniProtKB-SubCell"/>
</dbReference>
<evidence type="ECO:0000256" key="9">
    <source>
        <dbReference type="SAM" id="MobiDB-lite"/>
    </source>
</evidence>
<evidence type="ECO:0000256" key="5">
    <source>
        <dbReference type="ARBA" id="ARBA00022737"/>
    </source>
</evidence>
<dbReference type="SMART" id="SM00665">
    <property type="entry name" value="B561"/>
    <property type="match status" value="1"/>
</dbReference>
<keyword evidence="8 10" id="KW-0472">Membrane</keyword>
<keyword evidence="14" id="KW-1185">Reference proteome</keyword>
<comment type="subcellular location">
    <subcellularLocation>
        <location evidence="1">Membrane</location>
    </subcellularLocation>
</comment>
<keyword evidence="7 10" id="KW-1133">Transmembrane helix</keyword>
<evidence type="ECO:0000256" key="7">
    <source>
        <dbReference type="ARBA" id="ARBA00022989"/>
    </source>
</evidence>
<keyword evidence="3" id="KW-0813">Transport</keyword>
<dbReference type="EMBL" id="JAODUO010000091">
    <property type="protein sequence ID" value="KAK2189989.1"/>
    <property type="molecule type" value="Genomic_DNA"/>
</dbReference>
<dbReference type="Pfam" id="PF24681">
    <property type="entry name" value="Kelch_KLHDC2_KLHL20_DRC7"/>
    <property type="match status" value="1"/>
</dbReference>
<gene>
    <name evidence="13" type="ORF">NP493_89g00018</name>
</gene>
<dbReference type="InterPro" id="IPR015915">
    <property type="entry name" value="Kelch-typ_b-propeller"/>
</dbReference>
<feature type="compositionally biased region" description="Polar residues" evidence="9">
    <location>
        <begin position="569"/>
        <end position="591"/>
    </location>
</feature>
<sequence>MTCLNNFVAFFSLAAFFSSTSAQLEWKLLYSGNTRNIKYKDTKIRYDFFLNHRLFHPDSSGSPPPRRDAALGYHAAGDILVLFGGRSDDGDGSVVLNDTWLYHPFAAIWRNVSPKKSPPARHSAVAGVSGNYFYVATGAGTPGVYYNDIWRFDIISDECLKRANKVLPEPRGGAAGGMMTNSSILHLSHGFSQHSYSDVYTYNARDHGWEMEFANRGPYNPTYPHARHAHAGTMVSDHQLLIFGGCQSGSGTGGACPSSDLWLFDRTSKSWTSMNGGCVYPKTYAAMAMLPIVAALRRVVMYGGIEGGNQVVRTVLSQPNEVIVFDPDSDRCDVRQTRGEIPSKRASAAMVTGPSGIYMFGGYDLASSNTTADLYLLVGDANSSSSAPDVAIDISKNRFCNLLLLHGVFMGSAYGFLLVWGAALGHYASHKGVHVAFQIIGVCLAIAGFVCGVLSVENSHFTFVHGILGLVVFCLTLLQPMNFFVCCPLPARYPKQAATLHRVWKAVHSFGGYSCLALGAVNVSLGVFLADSHRAIWITWFVYLGIVVTIVNASQYCRRREPDGLEQPLTKSSSTPADNYNYETSTKDTPL</sequence>
<protein>
    <recommendedName>
        <fullName evidence="12">Cytochrome b561 domain-containing protein</fullName>
    </recommendedName>
</protein>
<dbReference type="InterPro" id="IPR006593">
    <property type="entry name" value="Cyt_b561/ferric_Rdtase_TM"/>
</dbReference>
<evidence type="ECO:0000256" key="3">
    <source>
        <dbReference type="ARBA" id="ARBA00022448"/>
    </source>
</evidence>
<evidence type="ECO:0000256" key="11">
    <source>
        <dbReference type="SAM" id="SignalP"/>
    </source>
</evidence>
<evidence type="ECO:0000313" key="14">
    <source>
        <dbReference type="Proteomes" id="UP001209878"/>
    </source>
</evidence>
<dbReference type="Gene3D" id="1.20.120.1770">
    <property type="match status" value="1"/>
</dbReference>
<evidence type="ECO:0000256" key="2">
    <source>
        <dbReference type="ARBA" id="ARBA00022441"/>
    </source>
</evidence>
<evidence type="ECO:0000256" key="8">
    <source>
        <dbReference type="ARBA" id="ARBA00023136"/>
    </source>
</evidence>
<feature type="chain" id="PRO_5042242943" description="Cytochrome b561 domain-containing protein" evidence="11">
    <location>
        <begin position="23"/>
        <end position="591"/>
    </location>
</feature>
<feature type="transmembrane region" description="Helical" evidence="10">
    <location>
        <begin position="435"/>
        <end position="456"/>
    </location>
</feature>
<comment type="caution">
    <text evidence="13">The sequence shown here is derived from an EMBL/GenBank/DDBJ whole genome shotgun (WGS) entry which is preliminary data.</text>
</comment>
<keyword evidence="4 10" id="KW-0812">Transmembrane</keyword>
<keyword evidence="6" id="KW-0249">Electron transport</keyword>
<feature type="transmembrane region" description="Helical" evidence="10">
    <location>
        <begin position="510"/>
        <end position="529"/>
    </location>
</feature>
<dbReference type="SUPFAM" id="SSF117281">
    <property type="entry name" value="Kelch motif"/>
    <property type="match status" value="1"/>
</dbReference>
<dbReference type="Pfam" id="PF03188">
    <property type="entry name" value="Cytochrom_B561"/>
    <property type="match status" value="1"/>
</dbReference>
<dbReference type="Gene3D" id="2.120.10.80">
    <property type="entry name" value="Kelch-type beta propeller"/>
    <property type="match status" value="1"/>
</dbReference>
<keyword evidence="2" id="KW-0880">Kelch repeat</keyword>
<feature type="signal peptide" evidence="11">
    <location>
        <begin position="1"/>
        <end position="22"/>
    </location>
</feature>
<evidence type="ECO:0000256" key="6">
    <source>
        <dbReference type="ARBA" id="ARBA00022982"/>
    </source>
</evidence>
<evidence type="ECO:0000259" key="12">
    <source>
        <dbReference type="PROSITE" id="PS50939"/>
    </source>
</evidence>
<accession>A0AAD9P892</accession>
<feature type="transmembrane region" description="Helical" evidence="10">
    <location>
        <begin position="403"/>
        <end position="423"/>
    </location>
</feature>
<proteinExistence type="predicted"/>
<feature type="transmembrane region" description="Helical" evidence="10">
    <location>
        <begin position="535"/>
        <end position="553"/>
    </location>
</feature>
<evidence type="ECO:0000256" key="10">
    <source>
        <dbReference type="SAM" id="Phobius"/>
    </source>
</evidence>
<feature type="transmembrane region" description="Helical" evidence="10">
    <location>
        <begin position="462"/>
        <end position="489"/>
    </location>
</feature>
<evidence type="ECO:0000313" key="13">
    <source>
        <dbReference type="EMBL" id="KAK2189989.1"/>
    </source>
</evidence>
<feature type="domain" description="Cytochrome b561" evidence="12">
    <location>
        <begin position="357"/>
        <end position="560"/>
    </location>
</feature>
<dbReference type="PANTHER" id="PTHR46093">
    <property type="entry name" value="ACYL-COA-BINDING DOMAIN-CONTAINING PROTEIN 5"/>
    <property type="match status" value="1"/>
</dbReference>
<dbReference type="AlphaFoldDB" id="A0AAD9P892"/>
<evidence type="ECO:0000256" key="4">
    <source>
        <dbReference type="ARBA" id="ARBA00022692"/>
    </source>
</evidence>
<dbReference type="CDD" id="cd08760">
    <property type="entry name" value="Cyt_b561_FRRS1_like"/>
    <property type="match status" value="1"/>
</dbReference>
<dbReference type="Proteomes" id="UP001209878">
    <property type="component" value="Unassembled WGS sequence"/>
</dbReference>
<keyword evidence="11" id="KW-0732">Signal</keyword>